<comment type="caution">
    <text evidence="1">The sequence shown here is derived from an EMBL/GenBank/DDBJ whole genome shotgun (WGS) entry which is preliminary data.</text>
</comment>
<organism evidence="1 2">
    <name type="scientific">Lithocarpus litseifolius</name>
    <dbReference type="NCBI Taxonomy" id="425828"/>
    <lineage>
        <taxon>Eukaryota</taxon>
        <taxon>Viridiplantae</taxon>
        <taxon>Streptophyta</taxon>
        <taxon>Embryophyta</taxon>
        <taxon>Tracheophyta</taxon>
        <taxon>Spermatophyta</taxon>
        <taxon>Magnoliopsida</taxon>
        <taxon>eudicotyledons</taxon>
        <taxon>Gunneridae</taxon>
        <taxon>Pentapetalae</taxon>
        <taxon>rosids</taxon>
        <taxon>fabids</taxon>
        <taxon>Fagales</taxon>
        <taxon>Fagaceae</taxon>
        <taxon>Lithocarpus</taxon>
    </lineage>
</organism>
<accession>A0AAW2CVV4</accession>
<keyword evidence="2" id="KW-1185">Reference proteome</keyword>
<sequence>MTGSVDGIRALNSGNRRRIPASKALVLASSDPSGASILLLRFASTLPSSSRIITPIPTTPCVEKTTPLTLTLNRGLGGGDYELFNSSMGTNAHGVANVVVYSAKYVLVWEIFN</sequence>
<gene>
    <name evidence="1" type="ORF">SO802_015967</name>
</gene>
<reference evidence="1 2" key="1">
    <citation type="submission" date="2024-01" db="EMBL/GenBank/DDBJ databases">
        <title>A telomere-to-telomere, gap-free genome of sweet tea (Lithocarpus litseifolius).</title>
        <authorList>
            <person name="Zhou J."/>
        </authorList>
    </citation>
    <scope>NUCLEOTIDE SEQUENCE [LARGE SCALE GENOMIC DNA]</scope>
    <source>
        <strain evidence="1">Zhou-2022a</strain>
        <tissue evidence="1">Leaf</tissue>
    </source>
</reference>
<proteinExistence type="predicted"/>
<evidence type="ECO:0000313" key="1">
    <source>
        <dbReference type="EMBL" id="KAL0002186.1"/>
    </source>
</evidence>
<dbReference type="AlphaFoldDB" id="A0AAW2CVV4"/>
<evidence type="ECO:0000313" key="2">
    <source>
        <dbReference type="Proteomes" id="UP001459277"/>
    </source>
</evidence>
<protein>
    <submittedName>
        <fullName evidence="1">Uncharacterized protein</fullName>
    </submittedName>
</protein>
<dbReference type="EMBL" id="JAZDWU010000005">
    <property type="protein sequence ID" value="KAL0002186.1"/>
    <property type="molecule type" value="Genomic_DNA"/>
</dbReference>
<name>A0AAW2CVV4_9ROSI</name>
<dbReference type="Proteomes" id="UP001459277">
    <property type="component" value="Unassembled WGS sequence"/>
</dbReference>